<keyword evidence="1" id="KW-0472">Membrane</keyword>
<dbReference type="OrthoDB" id="653949at2"/>
<protein>
    <submittedName>
        <fullName evidence="3">Sporulation related protein</fullName>
    </submittedName>
</protein>
<dbReference type="RefSeq" id="WP_110311682.1">
    <property type="nucleotide sequence ID" value="NZ_QICL01000023.1"/>
</dbReference>
<sequence>MKEFTSHIDYLIQKHDCVIIPDFGGFVLNREVAKVASDGSIVPPRVSVGFNPDLKYNDGLLAESYMNAYSISYDIACKRLTDVVKRLNTILSLRQPVQIGQLGKLSLDAEGRFNFETNNRLSSFHPETFGLSVLEMRRLVDIQEIQKISVITSKRSFYKRAFAGVGAAAAAILIFFVTSTPISENDNSNIQKSGFFTDLISTSATPANKPEATPVSNLLAVSSEESALTADADIEKPAVEIEVKKEEPKIEKVAPSVTQKAEPTKVTKAIVTETPKVKKSAEPKFFVIIGSAGSKSEAEKALSRFKNQGYKDANIVNAGDRNRIYIASFEDKTQAEKYLASFRKSNPKLNDAWVFTKRN</sequence>
<reference evidence="3 4" key="1">
    <citation type="submission" date="2018-03" db="EMBL/GenBank/DDBJ databases">
        <title>Genomic Encyclopedia of Archaeal and Bacterial Type Strains, Phase II (KMG-II): from individual species to whole genera.</title>
        <authorList>
            <person name="Goeker M."/>
        </authorList>
    </citation>
    <scope>NUCLEOTIDE SEQUENCE [LARGE SCALE GENOMIC DNA]</scope>
    <source>
        <strain evidence="3 4">DSM 100214</strain>
    </source>
</reference>
<keyword evidence="1" id="KW-0812">Transmembrane</keyword>
<dbReference type="Pfam" id="PF18174">
    <property type="entry name" value="HU-CCDC81_bac_1"/>
    <property type="match status" value="1"/>
</dbReference>
<dbReference type="SUPFAM" id="SSF110997">
    <property type="entry name" value="Sporulation related repeat"/>
    <property type="match status" value="1"/>
</dbReference>
<dbReference type="PROSITE" id="PS51724">
    <property type="entry name" value="SPOR"/>
    <property type="match status" value="1"/>
</dbReference>
<feature type="transmembrane region" description="Helical" evidence="1">
    <location>
        <begin position="161"/>
        <end position="182"/>
    </location>
</feature>
<dbReference type="InterPro" id="IPR040495">
    <property type="entry name" value="HU-CCDC81_bac_1"/>
</dbReference>
<dbReference type="InterPro" id="IPR036680">
    <property type="entry name" value="SPOR-like_sf"/>
</dbReference>
<evidence type="ECO:0000256" key="1">
    <source>
        <dbReference type="SAM" id="Phobius"/>
    </source>
</evidence>
<dbReference type="Proteomes" id="UP000247973">
    <property type="component" value="Unassembled WGS sequence"/>
</dbReference>
<evidence type="ECO:0000313" key="3">
    <source>
        <dbReference type="EMBL" id="PXV61965.1"/>
    </source>
</evidence>
<dbReference type="AlphaFoldDB" id="A0A2V3PSJ6"/>
<evidence type="ECO:0000259" key="2">
    <source>
        <dbReference type="PROSITE" id="PS51724"/>
    </source>
</evidence>
<keyword evidence="4" id="KW-1185">Reference proteome</keyword>
<dbReference type="InterPro" id="IPR041268">
    <property type="entry name" value="HU-CCDC81_bac_2"/>
</dbReference>
<name>A0A2V3PSJ6_9BACT</name>
<dbReference type="GO" id="GO:0042834">
    <property type="term" value="F:peptidoglycan binding"/>
    <property type="evidence" value="ECO:0007669"/>
    <property type="project" value="InterPro"/>
</dbReference>
<evidence type="ECO:0000313" key="4">
    <source>
        <dbReference type="Proteomes" id="UP000247973"/>
    </source>
</evidence>
<accession>A0A2V3PSJ6</accession>
<dbReference type="InterPro" id="IPR007730">
    <property type="entry name" value="SPOR-like_dom"/>
</dbReference>
<dbReference type="Pfam" id="PF18175">
    <property type="entry name" value="HU-CCDC81_bac_2"/>
    <property type="match status" value="1"/>
</dbReference>
<feature type="domain" description="SPOR" evidence="2">
    <location>
        <begin position="279"/>
        <end position="356"/>
    </location>
</feature>
<dbReference type="Pfam" id="PF05036">
    <property type="entry name" value="SPOR"/>
    <property type="match status" value="1"/>
</dbReference>
<dbReference type="Gene3D" id="3.30.70.1070">
    <property type="entry name" value="Sporulation related repeat"/>
    <property type="match status" value="1"/>
</dbReference>
<keyword evidence="1" id="KW-1133">Transmembrane helix</keyword>
<organism evidence="3 4">
    <name type="scientific">Dysgonomonas alginatilytica</name>
    <dbReference type="NCBI Taxonomy" id="1605892"/>
    <lineage>
        <taxon>Bacteria</taxon>
        <taxon>Pseudomonadati</taxon>
        <taxon>Bacteroidota</taxon>
        <taxon>Bacteroidia</taxon>
        <taxon>Bacteroidales</taxon>
        <taxon>Dysgonomonadaceae</taxon>
        <taxon>Dysgonomonas</taxon>
    </lineage>
</organism>
<proteinExistence type="predicted"/>
<gene>
    <name evidence="3" type="ORF">CLV62_1238</name>
</gene>
<comment type="caution">
    <text evidence="3">The sequence shown here is derived from an EMBL/GenBank/DDBJ whole genome shotgun (WGS) entry which is preliminary data.</text>
</comment>
<dbReference type="EMBL" id="QICL01000023">
    <property type="protein sequence ID" value="PXV61965.1"/>
    <property type="molecule type" value="Genomic_DNA"/>
</dbReference>